<sequence length="142" mass="15756">MHLMSISIHAKGENVEDVLRQAESDDAAKNEDVVPAQSFNDPPSPDSALEDGEIDEQDRMAFSKKDTGQPGDNEPVRFPEAQNIEPRPTEEIAGSALASMDQDQILENIKMAYWWAGYYSALYDAKRTATEPSRKSNAQKTP</sequence>
<accession>A0A8H7E4I5</accession>
<evidence type="ECO:0000256" key="1">
    <source>
        <dbReference type="SAM" id="MobiDB-lite"/>
    </source>
</evidence>
<dbReference type="AlphaFoldDB" id="A0A8H7E4I5"/>
<dbReference type="InterPro" id="IPR047313">
    <property type="entry name" value="SMN_C"/>
</dbReference>
<keyword evidence="3" id="KW-1185">Reference proteome</keyword>
<proteinExistence type="predicted"/>
<reference evidence="2" key="1">
    <citation type="submission" date="2020-02" db="EMBL/GenBank/DDBJ databases">
        <authorList>
            <person name="Palmer J.M."/>
        </authorList>
    </citation>
    <scope>NUCLEOTIDE SEQUENCE</scope>
    <source>
        <strain evidence="2">EPUS1.4</strain>
        <tissue evidence="2">Thallus</tissue>
    </source>
</reference>
<dbReference type="OrthoDB" id="197400at2759"/>
<dbReference type="CDD" id="cd22852">
    <property type="entry name" value="SMN_C"/>
    <property type="match status" value="1"/>
</dbReference>
<evidence type="ECO:0008006" key="4">
    <source>
        <dbReference type="Google" id="ProtNLM"/>
    </source>
</evidence>
<name>A0A8H7E4I5_9EURO</name>
<evidence type="ECO:0000313" key="3">
    <source>
        <dbReference type="Proteomes" id="UP000606974"/>
    </source>
</evidence>
<feature type="region of interest" description="Disordered" evidence="1">
    <location>
        <begin position="1"/>
        <end position="86"/>
    </location>
</feature>
<protein>
    <recommendedName>
        <fullName evidence="4">Survival motor neuron Tudor domain-containing protein</fullName>
    </recommendedName>
</protein>
<organism evidence="2 3">
    <name type="scientific">Endocarpon pusillum</name>
    <dbReference type="NCBI Taxonomy" id="364733"/>
    <lineage>
        <taxon>Eukaryota</taxon>
        <taxon>Fungi</taxon>
        <taxon>Dikarya</taxon>
        <taxon>Ascomycota</taxon>
        <taxon>Pezizomycotina</taxon>
        <taxon>Eurotiomycetes</taxon>
        <taxon>Chaetothyriomycetidae</taxon>
        <taxon>Verrucariales</taxon>
        <taxon>Verrucariaceae</taxon>
        <taxon>Endocarpon</taxon>
    </lineage>
</organism>
<feature type="compositionally biased region" description="Basic and acidic residues" evidence="1">
    <location>
        <begin position="57"/>
        <end position="67"/>
    </location>
</feature>
<feature type="compositionally biased region" description="Basic and acidic residues" evidence="1">
    <location>
        <begin position="10"/>
        <end position="32"/>
    </location>
</feature>
<dbReference type="Proteomes" id="UP000606974">
    <property type="component" value="Unassembled WGS sequence"/>
</dbReference>
<gene>
    <name evidence="2" type="ORF">GJ744_009445</name>
</gene>
<dbReference type="EMBL" id="JAACFV010000056">
    <property type="protein sequence ID" value="KAF7508300.1"/>
    <property type="molecule type" value="Genomic_DNA"/>
</dbReference>
<comment type="caution">
    <text evidence="2">The sequence shown here is derived from an EMBL/GenBank/DDBJ whole genome shotgun (WGS) entry which is preliminary data.</text>
</comment>
<evidence type="ECO:0000313" key="2">
    <source>
        <dbReference type="EMBL" id="KAF7508300.1"/>
    </source>
</evidence>